<name>A0ACB9ZRB4_CATRO</name>
<sequence>MIHQTIGFRFHPIDEEMLLLLRHKAQQNIINPRSCPMIVERHFYSENGTPWIIFKQDDPWQTLMTKSGKLIKDTKYLYIITRLKKISWIMHEYHLDGDFLRRISQTNDYVICRIKWEFCSNDSNGGSETPLLSSSSSSVLETAAPISEGDIKNGRNLENINNEYFLGFDNLINIEEIINGDEGKFAEKEISFIERVDHILMEEEDSEWGKFMMGMRSGKRLNNSYSYLDS</sequence>
<keyword evidence="2" id="KW-1185">Reference proteome</keyword>
<dbReference type="EMBL" id="CM044708">
    <property type="protein sequence ID" value="KAI5650254.1"/>
    <property type="molecule type" value="Genomic_DNA"/>
</dbReference>
<proteinExistence type="predicted"/>
<comment type="caution">
    <text evidence="1">The sequence shown here is derived from an EMBL/GenBank/DDBJ whole genome shotgun (WGS) entry which is preliminary data.</text>
</comment>
<organism evidence="1 2">
    <name type="scientific">Catharanthus roseus</name>
    <name type="common">Madagascar periwinkle</name>
    <name type="synonym">Vinca rosea</name>
    <dbReference type="NCBI Taxonomy" id="4058"/>
    <lineage>
        <taxon>Eukaryota</taxon>
        <taxon>Viridiplantae</taxon>
        <taxon>Streptophyta</taxon>
        <taxon>Embryophyta</taxon>
        <taxon>Tracheophyta</taxon>
        <taxon>Spermatophyta</taxon>
        <taxon>Magnoliopsida</taxon>
        <taxon>eudicotyledons</taxon>
        <taxon>Gunneridae</taxon>
        <taxon>Pentapetalae</taxon>
        <taxon>asterids</taxon>
        <taxon>lamiids</taxon>
        <taxon>Gentianales</taxon>
        <taxon>Apocynaceae</taxon>
        <taxon>Rauvolfioideae</taxon>
        <taxon>Vinceae</taxon>
        <taxon>Catharanthinae</taxon>
        <taxon>Catharanthus</taxon>
    </lineage>
</organism>
<gene>
    <name evidence="1" type="ORF">M9H77_36259</name>
</gene>
<protein>
    <submittedName>
        <fullName evidence="1">Uncharacterized protein</fullName>
    </submittedName>
</protein>
<dbReference type="Proteomes" id="UP001060085">
    <property type="component" value="Linkage Group LG08"/>
</dbReference>
<reference evidence="2" key="1">
    <citation type="journal article" date="2023" name="Nat. Plants">
        <title>Single-cell RNA sequencing provides a high-resolution roadmap for understanding the multicellular compartmentation of specialized metabolism.</title>
        <authorList>
            <person name="Sun S."/>
            <person name="Shen X."/>
            <person name="Li Y."/>
            <person name="Li Y."/>
            <person name="Wang S."/>
            <person name="Li R."/>
            <person name="Zhang H."/>
            <person name="Shen G."/>
            <person name="Guo B."/>
            <person name="Wei J."/>
            <person name="Xu J."/>
            <person name="St-Pierre B."/>
            <person name="Chen S."/>
            <person name="Sun C."/>
        </authorList>
    </citation>
    <scope>NUCLEOTIDE SEQUENCE [LARGE SCALE GENOMIC DNA]</scope>
</reference>
<evidence type="ECO:0000313" key="1">
    <source>
        <dbReference type="EMBL" id="KAI5650254.1"/>
    </source>
</evidence>
<accession>A0ACB9ZRB4</accession>
<evidence type="ECO:0000313" key="2">
    <source>
        <dbReference type="Proteomes" id="UP001060085"/>
    </source>
</evidence>